<dbReference type="Pfam" id="PF07727">
    <property type="entry name" value="RVT_2"/>
    <property type="match status" value="1"/>
</dbReference>
<evidence type="ECO:0000259" key="1">
    <source>
        <dbReference type="Pfam" id="PF07727"/>
    </source>
</evidence>
<dbReference type="InterPro" id="IPR013103">
    <property type="entry name" value="RVT_2"/>
</dbReference>
<name>A0ABQ5HMZ1_9ASTR</name>
<dbReference type="Proteomes" id="UP001151760">
    <property type="component" value="Unassembled WGS sequence"/>
</dbReference>
<sequence length="221" mass="25544">MGLIMKTFSLVVDIRAIRILITITVFYDYEIWQMDVKIAFLNGYLDEDIYMVQPEGFVDPKHPEKYVSFKDPFMILSKHQEAGIKDLIRKSKSLDLHLDEPCVYQKASGSNVIFLILFVDDIIIMGNHIPSLELGRYGVSRDLDTAYRGFLGVGTTVLDLVPSWSSVECRHRYVVSSLMNTAYWYVRISYVTEDKNKKIRSRRIMGLAAACPAGLWRYWPR</sequence>
<organism evidence="2 3">
    <name type="scientific">Tanacetum coccineum</name>
    <dbReference type="NCBI Taxonomy" id="301880"/>
    <lineage>
        <taxon>Eukaryota</taxon>
        <taxon>Viridiplantae</taxon>
        <taxon>Streptophyta</taxon>
        <taxon>Embryophyta</taxon>
        <taxon>Tracheophyta</taxon>
        <taxon>Spermatophyta</taxon>
        <taxon>Magnoliopsida</taxon>
        <taxon>eudicotyledons</taxon>
        <taxon>Gunneridae</taxon>
        <taxon>Pentapetalae</taxon>
        <taxon>asterids</taxon>
        <taxon>campanulids</taxon>
        <taxon>Asterales</taxon>
        <taxon>Asteraceae</taxon>
        <taxon>Asteroideae</taxon>
        <taxon>Anthemideae</taxon>
        <taxon>Anthemidinae</taxon>
        <taxon>Tanacetum</taxon>
    </lineage>
</organism>
<feature type="domain" description="Reverse transcriptase Ty1/copia-type" evidence="1">
    <location>
        <begin position="6"/>
        <end position="133"/>
    </location>
</feature>
<accession>A0ABQ5HMZ1</accession>
<keyword evidence="3" id="KW-1185">Reference proteome</keyword>
<proteinExistence type="predicted"/>
<evidence type="ECO:0000313" key="2">
    <source>
        <dbReference type="EMBL" id="GJT89206.1"/>
    </source>
</evidence>
<comment type="caution">
    <text evidence="2">The sequence shown here is derived from an EMBL/GenBank/DDBJ whole genome shotgun (WGS) entry which is preliminary data.</text>
</comment>
<reference evidence="2" key="1">
    <citation type="journal article" date="2022" name="Int. J. Mol. Sci.">
        <title>Draft Genome of Tanacetum Coccineum: Genomic Comparison of Closely Related Tanacetum-Family Plants.</title>
        <authorList>
            <person name="Yamashiro T."/>
            <person name="Shiraishi A."/>
            <person name="Nakayama K."/>
            <person name="Satake H."/>
        </authorList>
    </citation>
    <scope>NUCLEOTIDE SEQUENCE</scope>
</reference>
<evidence type="ECO:0000313" key="3">
    <source>
        <dbReference type="Proteomes" id="UP001151760"/>
    </source>
</evidence>
<reference evidence="2" key="2">
    <citation type="submission" date="2022-01" db="EMBL/GenBank/DDBJ databases">
        <authorList>
            <person name="Yamashiro T."/>
            <person name="Shiraishi A."/>
            <person name="Satake H."/>
            <person name="Nakayama K."/>
        </authorList>
    </citation>
    <scope>NUCLEOTIDE SEQUENCE</scope>
</reference>
<protein>
    <submittedName>
        <fullName evidence="2">Retrotransposon protein, putative, ty1-copia subclass</fullName>
    </submittedName>
</protein>
<gene>
    <name evidence="2" type="ORF">Tco_1070923</name>
</gene>
<dbReference type="EMBL" id="BQNB010019801">
    <property type="protein sequence ID" value="GJT89206.1"/>
    <property type="molecule type" value="Genomic_DNA"/>
</dbReference>